<dbReference type="AlphaFoldDB" id="A0A2W1BI79"/>
<comment type="subcellular location">
    <subcellularLocation>
        <location evidence="1">Membrane</location>
        <topology evidence="1">Multi-pass membrane protein</topology>
    </subcellularLocation>
</comment>
<feature type="transmembrane region" description="Helical" evidence="5">
    <location>
        <begin position="172"/>
        <end position="193"/>
    </location>
</feature>
<feature type="domain" description="Major facilitator superfamily (MFS) profile" evidence="6">
    <location>
        <begin position="39"/>
        <end position="484"/>
    </location>
</feature>
<evidence type="ECO:0000313" key="8">
    <source>
        <dbReference type="Proteomes" id="UP000249218"/>
    </source>
</evidence>
<proteinExistence type="predicted"/>
<feature type="transmembrane region" description="Helical" evidence="5">
    <location>
        <begin position="21"/>
        <end position="43"/>
    </location>
</feature>
<keyword evidence="8" id="KW-1185">Reference proteome</keyword>
<dbReference type="Proteomes" id="UP000249218">
    <property type="component" value="Unassembled WGS sequence"/>
</dbReference>
<feature type="transmembrane region" description="Helical" evidence="5">
    <location>
        <begin position="401"/>
        <end position="422"/>
    </location>
</feature>
<evidence type="ECO:0000256" key="1">
    <source>
        <dbReference type="ARBA" id="ARBA00004141"/>
    </source>
</evidence>
<evidence type="ECO:0000256" key="3">
    <source>
        <dbReference type="ARBA" id="ARBA00022989"/>
    </source>
</evidence>
<dbReference type="InterPro" id="IPR020846">
    <property type="entry name" value="MFS_dom"/>
</dbReference>
<reference evidence="7 8" key="1">
    <citation type="journal article" date="2017" name="BMC Biol.">
        <title>Genomic innovations, transcriptional plasticity and gene loss underlying the evolution and divergence of two highly polyphagous and invasive Helicoverpa pest species.</title>
        <authorList>
            <person name="Pearce S.L."/>
            <person name="Clarke D.F."/>
            <person name="East P.D."/>
            <person name="Elfekih S."/>
            <person name="Gordon K.H."/>
            <person name="Jermiin L.S."/>
            <person name="McGaughran A."/>
            <person name="Oakeshott J.G."/>
            <person name="Papanikolaou A."/>
            <person name="Perera O.P."/>
            <person name="Rane R.V."/>
            <person name="Richards S."/>
            <person name="Tay W.T."/>
            <person name="Walsh T.K."/>
            <person name="Anderson A."/>
            <person name="Anderson C.J."/>
            <person name="Asgari S."/>
            <person name="Board P.G."/>
            <person name="Bretschneider A."/>
            <person name="Campbell P.M."/>
            <person name="Chertemps T."/>
            <person name="Christeller J.T."/>
            <person name="Coppin C.W."/>
            <person name="Downes S.J."/>
            <person name="Duan G."/>
            <person name="Farnsworth C.A."/>
            <person name="Good R.T."/>
            <person name="Han L.B."/>
            <person name="Han Y.C."/>
            <person name="Hatje K."/>
            <person name="Horne I."/>
            <person name="Huang Y.P."/>
            <person name="Hughes D.S."/>
            <person name="Jacquin-Joly E."/>
            <person name="James W."/>
            <person name="Jhangiani S."/>
            <person name="Kollmar M."/>
            <person name="Kuwar S.S."/>
            <person name="Li S."/>
            <person name="Liu N.Y."/>
            <person name="Maibeche M.T."/>
            <person name="Miller J.R."/>
            <person name="Montagne N."/>
            <person name="Perry T."/>
            <person name="Qu J."/>
            <person name="Song S.V."/>
            <person name="Sutton G.G."/>
            <person name="Vogel H."/>
            <person name="Walenz B.P."/>
            <person name="Xu W."/>
            <person name="Zhang H.J."/>
            <person name="Zou Z."/>
            <person name="Batterham P."/>
            <person name="Edwards O.R."/>
            <person name="Feyereisen R."/>
            <person name="Gibbs R.A."/>
            <person name="Heckel D.G."/>
            <person name="McGrath A."/>
            <person name="Robin C."/>
            <person name="Scherer S.E."/>
            <person name="Worley K.C."/>
            <person name="Wu Y.D."/>
        </authorList>
    </citation>
    <scope>NUCLEOTIDE SEQUENCE [LARGE SCALE GENOMIC DNA]</scope>
    <source>
        <strain evidence="7">Harm_GR_Male_#8</strain>
        <tissue evidence="7">Whole organism</tissue>
    </source>
</reference>
<keyword evidence="3 5" id="KW-1133">Transmembrane helix</keyword>
<dbReference type="Pfam" id="PF00083">
    <property type="entry name" value="Sugar_tr"/>
    <property type="match status" value="1"/>
</dbReference>
<dbReference type="OrthoDB" id="5296287at2759"/>
<dbReference type="EMBL" id="KZ150029">
    <property type="protein sequence ID" value="PZC74769.1"/>
    <property type="molecule type" value="Genomic_DNA"/>
</dbReference>
<gene>
    <name evidence="7" type="primary">HaOG207275</name>
    <name evidence="7" type="ORF">B5X24_HaOG207275</name>
</gene>
<feature type="transmembrane region" description="Helical" evidence="5">
    <location>
        <begin position="200"/>
        <end position="222"/>
    </location>
</feature>
<evidence type="ECO:0000259" key="6">
    <source>
        <dbReference type="PROSITE" id="PS50850"/>
    </source>
</evidence>
<accession>A0A2W1BI79</accession>
<dbReference type="PROSITE" id="PS00217">
    <property type="entry name" value="SUGAR_TRANSPORT_2"/>
    <property type="match status" value="1"/>
</dbReference>
<feature type="transmembrane region" description="Helical" evidence="5">
    <location>
        <begin position="376"/>
        <end position="395"/>
    </location>
</feature>
<evidence type="ECO:0000256" key="4">
    <source>
        <dbReference type="ARBA" id="ARBA00023136"/>
    </source>
</evidence>
<feature type="transmembrane region" description="Helical" evidence="5">
    <location>
        <begin position="142"/>
        <end position="160"/>
    </location>
</feature>
<evidence type="ECO:0000313" key="7">
    <source>
        <dbReference type="EMBL" id="PZC74769.1"/>
    </source>
</evidence>
<dbReference type="Gene3D" id="1.20.1250.20">
    <property type="entry name" value="MFS general substrate transporter like domains"/>
    <property type="match status" value="1"/>
</dbReference>
<sequence>MDRGRSSSSSENLLDDFEDDYVVKSIGAFGAWQATVCVIAALVRSAAIWNMLSIIFLTPATQFVCVKFEDNATVLAENSTCYNNCVQYMYYEEVLEKTLISEFGLICDNAWKASFTQSMLMFGFLIGVSIFGWISDRFGRRIGLIISCTLNITFMLAVPFSQSYWIFNTLRLFIGMASGGTMIISLVFIIEIVGPQHREAAGSLAILPDGLAQGLLSVFAYYSVDWRMFLMEYAIASVIIYMFIICLPESPRWLMSKGNAEKALDVLTRAAKRNKLNTALIRENIAMALDEMLVNDKEIRKSSYVDLFRNKTIAFKTISSIIIWISAGVCYFGINQYITFIGSNVFITVILLGSIQIPTCPLAMMMNKTFGRRASTVATLSLIGITMTILMFVPPGHTGCTILGIIGFAATCTTFGVLCVYVSELFPTPLRTMAYGLSSGGAKIGAMVAPFIATINPHWIPSLIFAVLPFIASLFGVLLPETKGRQLQDMM</sequence>
<dbReference type="InterPro" id="IPR005828">
    <property type="entry name" value="MFS_sugar_transport-like"/>
</dbReference>
<feature type="transmembrane region" description="Helical" evidence="5">
    <location>
        <begin position="313"/>
        <end position="334"/>
    </location>
</feature>
<evidence type="ECO:0000256" key="2">
    <source>
        <dbReference type="ARBA" id="ARBA00022692"/>
    </source>
</evidence>
<keyword evidence="2 5" id="KW-0812">Transmembrane</keyword>
<feature type="transmembrane region" description="Helical" evidence="5">
    <location>
        <begin position="340"/>
        <end position="364"/>
    </location>
</feature>
<dbReference type="GO" id="GO:0016020">
    <property type="term" value="C:membrane"/>
    <property type="evidence" value="ECO:0007669"/>
    <property type="project" value="UniProtKB-SubCell"/>
</dbReference>
<feature type="transmembrane region" description="Helical" evidence="5">
    <location>
        <begin position="459"/>
        <end position="479"/>
    </location>
</feature>
<name>A0A2W1BI79_HELAM</name>
<feature type="transmembrane region" description="Helical" evidence="5">
    <location>
        <begin position="434"/>
        <end position="453"/>
    </location>
</feature>
<dbReference type="PROSITE" id="PS50850">
    <property type="entry name" value="MFS"/>
    <property type="match status" value="1"/>
</dbReference>
<dbReference type="InterPro" id="IPR005829">
    <property type="entry name" value="Sugar_transporter_CS"/>
</dbReference>
<feature type="transmembrane region" description="Helical" evidence="5">
    <location>
        <begin position="118"/>
        <end position="135"/>
    </location>
</feature>
<feature type="transmembrane region" description="Helical" evidence="5">
    <location>
        <begin position="228"/>
        <end position="247"/>
    </location>
</feature>
<dbReference type="InterPro" id="IPR036259">
    <property type="entry name" value="MFS_trans_sf"/>
</dbReference>
<organism evidence="7 8">
    <name type="scientific">Helicoverpa armigera</name>
    <name type="common">Cotton bollworm</name>
    <name type="synonym">Heliothis armigera</name>
    <dbReference type="NCBI Taxonomy" id="29058"/>
    <lineage>
        <taxon>Eukaryota</taxon>
        <taxon>Metazoa</taxon>
        <taxon>Ecdysozoa</taxon>
        <taxon>Arthropoda</taxon>
        <taxon>Hexapoda</taxon>
        <taxon>Insecta</taxon>
        <taxon>Pterygota</taxon>
        <taxon>Neoptera</taxon>
        <taxon>Endopterygota</taxon>
        <taxon>Lepidoptera</taxon>
        <taxon>Glossata</taxon>
        <taxon>Ditrysia</taxon>
        <taxon>Noctuoidea</taxon>
        <taxon>Noctuidae</taxon>
        <taxon>Heliothinae</taxon>
        <taxon>Helicoverpa</taxon>
    </lineage>
</organism>
<dbReference type="PANTHER" id="PTHR24064">
    <property type="entry name" value="SOLUTE CARRIER FAMILY 22 MEMBER"/>
    <property type="match status" value="1"/>
</dbReference>
<evidence type="ECO:0000256" key="5">
    <source>
        <dbReference type="SAM" id="Phobius"/>
    </source>
</evidence>
<dbReference type="SUPFAM" id="SSF103473">
    <property type="entry name" value="MFS general substrate transporter"/>
    <property type="match status" value="1"/>
</dbReference>
<protein>
    <recommendedName>
        <fullName evidence="6">Major facilitator superfamily (MFS) profile domain-containing protein</fullName>
    </recommendedName>
</protein>
<keyword evidence="4 5" id="KW-0472">Membrane</keyword>
<dbReference type="GO" id="GO:0022857">
    <property type="term" value="F:transmembrane transporter activity"/>
    <property type="evidence" value="ECO:0007669"/>
    <property type="project" value="InterPro"/>
</dbReference>